<gene>
    <name evidence="1" type="ORF">AGERDE_LOCUS13036</name>
</gene>
<dbReference type="Proteomes" id="UP000789831">
    <property type="component" value="Unassembled WGS sequence"/>
</dbReference>
<accession>A0A9N9HLF1</accession>
<reference evidence="1" key="1">
    <citation type="submission" date="2021-06" db="EMBL/GenBank/DDBJ databases">
        <authorList>
            <person name="Kallberg Y."/>
            <person name="Tangrot J."/>
            <person name="Rosling A."/>
        </authorList>
    </citation>
    <scope>NUCLEOTIDE SEQUENCE</scope>
    <source>
        <strain evidence="1">MT106</strain>
    </source>
</reference>
<proteinExistence type="predicted"/>
<protein>
    <submittedName>
        <fullName evidence="1">8959_t:CDS:1</fullName>
    </submittedName>
</protein>
<keyword evidence="2" id="KW-1185">Reference proteome</keyword>
<organism evidence="1 2">
    <name type="scientific">Ambispora gerdemannii</name>
    <dbReference type="NCBI Taxonomy" id="144530"/>
    <lineage>
        <taxon>Eukaryota</taxon>
        <taxon>Fungi</taxon>
        <taxon>Fungi incertae sedis</taxon>
        <taxon>Mucoromycota</taxon>
        <taxon>Glomeromycotina</taxon>
        <taxon>Glomeromycetes</taxon>
        <taxon>Archaeosporales</taxon>
        <taxon>Ambisporaceae</taxon>
        <taxon>Ambispora</taxon>
    </lineage>
</organism>
<comment type="caution">
    <text evidence="1">The sequence shown here is derived from an EMBL/GenBank/DDBJ whole genome shotgun (WGS) entry which is preliminary data.</text>
</comment>
<evidence type="ECO:0000313" key="1">
    <source>
        <dbReference type="EMBL" id="CAG8689086.1"/>
    </source>
</evidence>
<dbReference type="AlphaFoldDB" id="A0A9N9HLF1"/>
<name>A0A9N9HLF1_9GLOM</name>
<dbReference type="EMBL" id="CAJVPL010013600">
    <property type="protein sequence ID" value="CAG8689086.1"/>
    <property type="molecule type" value="Genomic_DNA"/>
</dbReference>
<evidence type="ECO:0000313" key="2">
    <source>
        <dbReference type="Proteomes" id="UP000789831"/>
    </source>
</evidence>
<sequence>IVLDMCLDFNCVMDVEWELENFQVKNINMTKKFTFPPKEEMERVRKRIARPGYRRVNIGLLPDATESDKAKFYLCKKISPDYEEKNKEFITGLKEKGIKPTKLELAKVLITDDLIRELVKQLASSGEEKRIKNEGNYYQYSYYSVEPIYNQ</sequence>
<dbReference type="OrthoDB" id="2428774at2759"/>
<feature type="non-terminal residue" evidence="1">
    <location>
        <position position="151"/>
    </location>
</feature>